<dbReference type="PROSITE" id="PS51257">
    <property type="entry name" value="PROKAR_LIPOPROTEIN"/>
    <property type="match status" value="1"/>
</dbReference>
<accession>A0ABP9FAD9</accession>
<proteinExistence type="predicted"/>
<dbReference type="RefSeq" id="WP_345274332.1">
    <property type="nucleotide sequence ID" value="NZ_BAABJH010000006.1"/>
</dbReference>
<protein>
    <submittedName>
        <fullName evidence="1">Uncharacterized protein</fullName>
    </submittedName>
</protein>
<dbReference type="Proteomes" id="UP001500433">
    <property type="component" value="Unassembled WGS sequence"/>
</dbReference>
<comment type="caution">
    <text evidence="1">The sequence shown here is derived from an EMBL/GenBank/DDBJ whole genome shotgun (WGS) entry which is preliminary data.</text>
</comment>
<evidence type="ECO:0000313" key="1">
    <source>
        <dbReference type="EMBL" id="GAA4897880.1"/>
    </source>
</evidence>
<reference evidence="2" key="1">
    <citation type="journal article" date="2019" name="Int. J. Syst. Evol. Microbiol.">
        <title>The Global Catalogue of Microorganisms (GCM) 10K type strain sequencing project: providing services to taxonomists for standard genome sequencing and annotation.</title>
        <authorList>
            <consortium name="The Broad Institute Genomics Platform"/>
            <consortium name="The Broad Institute Genome Sequencing Center for Infectious Disease"/>
            <person name="Wu L."/>
            <person name="Ma J."/>
        </authorList>
    </citation>
    <scope>NUCLEOTIDE SEQUENCE [LARGE SCALE GENOMIC DNA]</scope>
    <source>
        <strain evidence="2">JCM 18274</strain>
    </source>
</reference>
<gene>
    <name evidence="1" type="ORF">GCM10023311_23320</name>
</gene>
<sequence>MIQLKRISSIIILSTIIFSCNQKKETKYSKKELTDNFTIEIPSDYFSYGNSEGRKVWKSGETSFLLIETKFANSTDLNKEIQEYSSGQDTKDLYKNKRLVKTENFENNDLKGIISFYKNDVKGKGAGLVTLTSYITFAIVQSQDTQFNIESMTLSDNTFDEIAKSIKSISRKTSSIKIPIANSFDKNKALEEGYQVFQEDGFMVKCKGELKLDKLRIQQMKQAGMADNSKPYHVYHNNTDYNINVSSFDQVLFGKNDKEIEDYNKNDLDYYQTKFDEMSIKNSRKKFKDYDAVYYENTQDNRTTKAVFFHHKMKSYMLQVTDDNNVEKKFLDFIDTFEIIN</sequence>
<evidence type="ECO:0000313" key="2">
    <source>
        <dbReference type="Proteomes" id="UP001500433"/>
    </source>
</evidence>
<name>A0ABP9FAD9_9FLAO</name>
<dbReference type="EMBL" id="BAABJH010000006">
    <property type="protein sequence ID" value="GAA4897880.1"/>
    <property type="molecule type" value="Genomic_DNA"/>
</dbReference>
<keyword evidence="2" id="KW-1185">Reference proteome</keyword>
<organism evidence="1 2">
    <name type="scientific">Flaviramulus aquimarinus</name>
    <dbReference type="NCBI Taxonomy" id="1170456"/>
    <lineage>
        <taxon>Bacteria</taxon>
        <taxon>Pseudomonadati</taxon>
        <taxon>Bacteroidota</taxon>
        <taxon>Flavobacteriia</taxon>
        <taxon>Flavobacteriales</taxon>
        <taxon>Flavobacteriaceae</taxon>
        <taxon>Flaviramulus</taxon>
    </lineage>
</organism>